<dbReference type="InterPro" id="IPR025724">
    <property type="entry name" value="GAG-pre-integrase_dom"/>
</dbReference>
<dbReference type="Pfam" id="PF13976">
    <property type="entry name" value="gag_pre-integrs"/>
    <property type="match status" value="1"/>
</dbReference>
<feature type="domain" description="Reverse transcriptase Ty1/copia-type" evidence="2">
    <location>
        <begin position="513"/>
        <end position="680"/>
    </location>
</feature>
<evidence type="ECO:0000259" key="2">
    <source>
        <dbReference type="Pfam" id="PF07727"/>
    </source>
</evidence>
<dbReference type="PANTHER" id="PTHR11439">
    <property type="entry name" value="GAG-POL-RELATED RETROTRANSPOSON"/>
    <property type="match status" value="1"/>
</dbReference>
<evidence type="ECO:0000256" key="1">
    <source>
        <dbReference type="SAM" id="MobiDB-lite"/>
    </source>
</evidence>
<dbReference type="InterPro" id="IPR013103">
    <property type="entry name" value="RVT_2"/>
</dbReference>
<feature type="region of interest" description="Disordered" evidence="1">
    <location>
        <begin position="397"/>
        <end position="418"/>
    </location>
</feature>
<protein>
    <submittedName>
        <fullName evidence="4">Retrovirus-related Pol polyprotein from transposon RE1</fullName>
    </submittedName>
</protein>
<feature type="compositionally biased region" description="Polar residues" evidence="1">
    <location>
        <begin position="401"/>
        <end position="418"/>
    </location>
</feature>
<proteinExistence type="predicted"/>
<gene>
    <name evidence="4" type="primary">RE1_773</name>
    <name evidence="4" type="ORF">CK203_049722</name>
</gene>
<sequence>MNKPILPNKEEEEIEEEDFFLEVMASLQQDDSITMLPVTKGRIFDYSYQSDEIPQALAAMALNEEEKDPNFYVDSGATAHITNDPEIKKNLLSIGQLTSDNPCSIEFSSIGFVIKYQLKQVLARGTKKRGLYALEENVIQAMTVTRSSKASSEVWHQRIGHPQTKSIKLLQDKNFIEVHWGGSSYKRHGSGQMVHFLALEIQLRVNSLTGDVQRLLQLDFTLILSLIQLAMVHASHEHLPFKRLARGKLVHFHGWKSLALPSVGLAKTTELCILALGTFPGNLSSKELELREASGAISQEKSGACEISQTPKRAAKLFRKTKLSSPGCKVGFHLEVPSFPLAAWKISASCNTNQNTEASCVNPTGTPTVVATKISTVAASTNDHNTVITTETPTDVALSASGHNSNTATTTGTLSQIESTSSYKPTNVSNFPDISKHLVVDLFFPKKWQKNEHVGPSLQNKSTSHNVDDEVPDISKQIVVDIFSPQGQHIDNKGTHMITKSKLKNDPSLKSQMDLVPMPPIANIVGSKWVFKTKLKGNGTIDRYKARLVARGFSQISGLDFGETFSPVIKHTTIRLILSLAVTLGWTMRQLDVKNAFLHGFLKEEVFMEQPPGFINEDLLNHVCKLNRSLYGLKQAPRAWFDKLSQCLLHLVFYCDKADSSLFILRKGLEVKYLLNELFVSQTKYTRDLLEHTKMIECTHINTPMALKSIITPSDEQSIDPTRYRQLVGSLQYLTFTRPNIVHAVTKACQHFQAPTKNDLRAVKHILRYLKGIIEHGIRFFKQSSLRLTGFYDADWVGCTNTRRSTYGAVEITWLTFLLHDIGIQLRKPPQLLCDNLNALHMTVNPVFHACSKHIELDYHFVREKVASGVLITRFFPLSLQVADIFTKETPTQPADNAICQKGKLLSIFVM</sequence>
<dbReference type="Proteomes" id="UP000288805">
    <property type="component" value="Unassembled WGS sequence"/>
</dbReference>
<dbReference type="InterPro" id="IPR043502">
    <property type="entry name" value="DNA/RNA_pol_sf"/>
</dbReference>
<comment type="caution">
    <text evidence="4">The sequence shown here is derived from an EMBL/GenBank/DDBJ whole genome shotgun (WGS) entry which is preliminary data.</text>
</comment>
<reference evidence="4 5" key="1">
    <citation type="journal article" date="2018" name="PLoS Genet.">
        <title>Population sequencing reveals clonal diversity and ancestral inbreeding in the grapevine cultivar Chardonnay.</title>
        <authorList>
            <person name="Roach M.J."/>
            <person name="Johnson D.L."/>
            <person name="Bohlmann J."/>
            <person name="van Vuuren H.J."/>
            <person name="Jones S.J."/>
            <person name="Pretorius I.S."/>
            <person name="Schmidt S.A."/>
            <person name="Borneman A.R."/>
        </authorList>
    </citation>
    <scope>NUCLEOTIDE SEQUENCE [LARGE SCALE GENOMIC DNA]</scope>
    <source>
        <strain evidence="5">cv. Chardonnay</strain>
        <tissue evidence="4">Leaf</tissue>
    </source>
</reference>
<dbReference type="Pfam" id="PF07727">
    <property type="entry name" value="RVT_2"/>
    <property type="match status" value="1"/>
</dbReference>
<dbReference type="SUPFAM" id="SSF56672">
    <property type="entry name" value="DNA/RNA polymerases"/>
    <property type="match status" value="1"/>
</dbReference>
<organism evidence="4 5">
    <name type="scientific">Vitis vinifera</name>
    <name type="common">Grape</name>
    <dbReference type="NCBI Taxonomy" id="29760"/>
    <lineage>
        <taxon>Eukaryota</taxon>
        <taxon>Viridiplantae</taxon>
        <taxon>Streptophyta</taxon>
        <taxon>Embryophyta</taxon>
        <taxon>Tracheophyta</taxon>
        <taxon>Spermatophyta</taxon>
        <taxon>Magnoliopsida</taxon>
        <taxon>eudicotyledons</taxon>
        <taxon>Gunneridae</taxon>
        <taxon>Pentapetalae</taxon>
        <taxon>rosids</taxon>
        <taxon>Vitales</taxon>
        <taxon>Vitaceae</taxon>
        <taxon>Viteae</taxon>
        <taxon>Vitis</taxon>
    </lineage>
</organism>
<dbReference type="PANTHER" id="PTHR11439:SF455">
    <property type="entry name" value="RLK (RECEPTOR-LIKE PROTEIN KINASE) 8, PUTATIVE-RELATED"/>
    <property type="match status" value="1"/>
</dbReference>
<evidence type="ECO:0000313" key="4">
    <source>
        <dbReference type="EMBL" id="RVW78119.1"/>
    </source>
</evidence>
<feature type="domain" description="GAG-pre-integrase" evidence="3">
    <location>
        <begin position="130"/>
        <end position="176"/>
    </location>
</feature>
<evidence type="ECO:0000313" key="5">
    <source>
        <dbReference type="Proteomes" id="UP000288805"/>
    </source>
</evidence>
<evidence type="ECO:0000259" key="3">
    <source>
        <dbReference type="Pfam" id="PF13976"/>
    </source>
</evidence>
<dbReference type="EMBL" id="QGNW01000301">
    <property type="protein sequence ID" value="RVW78119.1"/>
    <property type="molecule type" value="Genomic_DNA"/>
</dbReference>
<dbReference type="CDD" id="cd09272">
    <property type="entry name" value="RNase_HI_RT_Ty1"/>
    <property type="match status" value="1"/>
</dbReference>
<name>A0A438H144_VITVI</name>
<dbReference type="AlphaFoldDB" id="A0A438H144"/>
<accession>A0A438H144</accession>